<feature type="transmembrane region" description="Helical" evidence="1">
    <location>
        <begin position="20"/>
        <end position="38"/>
    </location>
</feature>
<sequence length="338" mass="38836">MEIALENTNPKSITIRKGRYFFVSMAILFPILTALGFVPDYQMFAQENIHLHWFLHVHGLIMTAWLGIFLAQTLLIAKDNVKLHRKLGPIGFVFGILVWASLVGITVRALIVNNPPESGGQFDILFIQLYLLVLFGIFFAWGMRVRKQAAAHKRLLLLATLIVIQAGIDRIRFLPGLEIAVFIRFIYLDILLIPLFIYDWLSLRRIHFITWFGTLVIVIFQTGITLSWGSPGWHHFWFTAITPFVERLPEIKLTDAQGDLLVGNYEDQKWHLTVSREGGILYLQLPGNPKWELGATSETDLFVKGDNWKLHFVKGTDENVTKLVNDQVFKVWEVPRMP</sequence>
<keyword evidence="1" id="KW-1133">Transmembrane helix</keyword>
<proteinExistence type="predicted"/>
<evidence type="ECO:0000313" key="3">
    <source>
        <dbReference type="Proteomes" id="UP000190897"/>
    </source>
</evidence>
<feature type="transmembrane region" description="Helical" evidence="1">
    <location>
        <begin position="124"/>
        <end position="143"/>
    </location>
</feature>
<dbReference type="RefSeq" id="WP_082215185.1">
    <property type="nucleotide sequence ID" value="NZ_FUZA01000002.1"/>
</dbReference>
<dbReference type="Proteomes" id="UP000190897">
    <property type="component" value="Unassembled WGS sequence"/>
</dbReference>
<dbReference type="AlphaFoldDB" id="A0A1T5ESH5"/>
<dbReference type="STRING" id="651661.SAMN05660293_02732"/>
<gene>
    <name evidence="2" type="ORF">SAMN05660293_02732</name>
</gene>
<feature type="transmembrane region" description="Helical" evidence="1">
    <location>
        <begin position="179"/>
        <end position="201"/>
    </location>
</feature>
<keyword evidence="1" id="KW-0472">Membrane</keyword>
<keyword evidence="1" id="KW-0812">Transmembrane</keyword>
<protein>
    <submittedName>
        <fullName evidence="2">Uncharacterized protein</fullName>
    </submittedName>
</protein>
<feature type="transmembrane region" description="Helical" evidence="1">
    <location>
        <begin position="208"/>
        <end position="228"/>
    </location>
</feature>
<feature type="transmembrane region" description="Helical" evidence="1">
    <location>
        <begin position="89"/>
        <end position="112"/>
    </location>
</feature>
<evidence type="ECO:0000313" key="2">
    <source>
        <dbReference type="EMBL" id="SKB86886.1"/>
    </source>
</evidence>
<feature type="transmembrane region" description="Helical" evidence="1">
    <location>
        <begin position="155"/>
        <end position="173"/>
    </location>
</feature>
<reference evidence="3" key="1">
    <citation type="submission" date="2017-02" db="EMBL/GenBank/DDBJ databases">
        <authorList>
            <person name="Varghese N."/>
            <person name="Submissions S."/>
        </authorList>
    </citation>
    <scope>NUCLEOTIDE SEQUENCE [LARGE SCALE GENOMIC DNA]</scope>
    <source>
        <strain evidence="3">DSM 22270</strain>
    </source>
</reference>
<organism evidence="2 3">
    <name type="scientific">Dyadobacter psychrophilus</name>
    <dbReference type="NCBI Taxonomy" id="651661"/>
    <lineage>
        <taxon>Bacteria</taxon>
        <taxon>Pseudomonadati</taxon>
        <taxon>Bacteroidota</taxon>
        <taxon>Cytophagia</taxon>
        <taxon>Cytophagales</taxon>
        <taxon>Spirosomataceae</taxon>
        <taxon>Dyadobacter</taxon>
    </lineage>
</organism>
<accession>A0A1T5ESH5</accession>
<name>A0A1T5ESH5_9BACT</name>
<evidence type="ECO:0000256" key="1">
    <source>
        <dbReference type="SAM" id="Phobius"/>
    </source>
</evidence>
<keyword evidence="3" id="KW-1185">Reference proteome</keyword>
<feature type="transmembrane region" description="Helical" evidence="1">
    <location>
        <begin position="53"/>
        <end position="77"/>
    </location>
</feature>
<dbReference type="OrthoDB" id="648493at2"/>
<dbReference type="EMBL" id="FUZA01000002">
    <property type="protein sequence ID" value="SKB86886.1"/>
    <property type="molecule type" value="Genomic_DNA"/>
</dbReference>